<name>A0A8S5RF77_9VIRU</name>
<reference evidence="1" key="1">
    <citation type="journal article" date="2021" name="Proc. Natl. Acad. Sci. U.S.A.">
        <title>A Catalog of Tens of Thousands of Viruses from Human Metagenomes Reveals Hidden Associations with Chronic Diseases.</title>
        <authorList>
            <person name="Tisza M.J."/>
            <person name="Buck C.B."/>
        </authorList>
    </citation>
    <scope>NUCLEOTIDE SEQUENCE</scope>
    <source>
        <strain evidence="1">CtJLD79</strain>
    </source>
</reference>
<protein>
    <submittedName>
        <fullName evidence="1">Uncharacterized protein</fullName>
    </submittedName>
</protein>
<organism evidence="1">
    <name type="scientific">virus sp. ctJLD79</name>
    <dbReference type="NCBI Taxonomy" id="2827987"/>
    <lineage>
        <taxon>Viruses</taxon>
    </lineage>
</organism>
<proteinExistence type="predicted"/>
<dbReference type="PROSITE" id="PS51257">
    <property type="entry name" value="PROKAR_LIPOPROTEIN"/>
    <property type="match status" value="1"/>
</dbReference>
<sequence>MKKLKYLIAALLLAACLAGTASAVTPAYTPPKLPVVPKISVTVPTIKFPAGYFDKIVGNVKIPTDKLPKLTKLK</sequence>
<evidence type="ECO:0000313" key="1">
    <source>
        <dbReference type="EMBL" id="DAE29725.1"/>
    </source>
</evidence>
<accession>A0A8S5RF77</accession>
<dbReference type="EMBL" id="BK059097">
    <property type="protein sequence ID" value="DAE29725.1"/>
    <property type="molecule type" value="Genomic_DNA"/>
</dbReference>